<feature type="compositionally biased region" description="Basic and acidic residues" evidence="1">
    <location>
        <begin position="59"/>
        <end position="72"/>
    </location>
</feature>
<evidence type="ECO:0000256" key="1">
    <source>
        <dbReference type="SAM" id="MobiDB-lite"/>
    </source>
</evidence>
<sequence>MSGMEFQKETLDPLDSAPTGTTSYGENIEGTWGGRTALWASTRRTHGRTHSPQYRQPAGHKDSRRESEVGPRQREWVELWTLALQRGT</sequence>
<reference evidence="2" key="1">
    <citation type="submission" date="2021-01" db="EMBL/GenBank/DDBJ databases">
        <authorList>
            <person name="Zahm M."/>
            <person name="Roques C."/>
            <person name="Cabau C."/>
            <person name="Klopp C."/>
            <person name="Donnadieu C."/>
            <person name="Jouanno E."/>
            <person name="Lampietro C."/>
            <person name="Louis A."/>
            <person name="Herpin A."/>
            <person name="Echchiki A."/>
            <person name="Berthelot C."/>
            <person name="Parey E."/>
            <person name="Roest-Crollius H."/>
            <person name="Braasch I."/>
            <person name="Postlethwait J."/>
            <person name="Bobe J."/>
            <person name="Montfort J."/>
            <person name="Bouchez O."/>
            <person name="Begum T."/>
            <person name="Mejri S."/>
            <person name="Adams A."/>
            <person name="Chen W.-J."/>
            <person name="Guiguen Y."/>
        </authorList>
    </citation>
    <scope>NUCLEOTIDE SEQUENCE</scope>
    <source>
        <strain evidence="2">YG-15Mar2019-1</strain>
        <tissue evidence="2">Brain</tissue>
    </source>
</reference>
<feature type="compositionally biased region" description="Basic and acidic residues" evidence="1">
    <location>
        <begin position="1"/>
        <end position="11"/>
    </location>
</feature>
<comment type="caution">
    <text evidence="2">The sequence shown here is derived from an EMBL/GenBank/DDBJ whole genome shotgun (WGS) entry which is preliminary data.</text>
</comment>
<keyword evidence="3" id="KW-1185">Reference proteome</keyword>
<dbReference type="AlphaFoldDB" id="A0A9D3QF53"/>
<name>A0A9D3QF53_MEGAT</name>
<evidence type="ECO:0000313" key="3">
    <source>
        <dbReference type="Proteomes" id="UP001046870"/>
    </source>
</evidence>
<organism evidence="2 3">
    <name type="scientific">Megalops atlanticus</name>
    <name type="common">Tarpon</name>
    <name type="synonym">Clupea gigantea</name>
    <dbReference type="NCBI Taxonomy" id="7932"/>
    <lineage>
        <taxon>Eukaryota</taxon>
        <taxon>Metazoa</taxon>
        <taxon>Chordata</taxon>
        <taxon>Craniata</taxon>
        <taxon>Vertebrata</taxon>
        <taxon>Euteleostomi</taxon>
        <taxon>Actinopterygii</taxon>
        <taxon>Neopterygii</taxon>
        <taxon>Teleostei</taxon>
        <taxon>Elopiformes</taxon>
        <taxon>Megalopidae</taxon>
        <taxon>Megalops</taxon>
    </lineage>
</organism>
<proteinExistence type="predicted"/>
<evidence type="ECO:0000313" key="2">
    <source>
        <dbReference type="EMBL" id="KAG7484085.1"/>
    </source>
</evidence>
<protein>
    <submittedName>
        <fullName evidence="2">Uncharacterized protein</fullName>
    </submittedName>
</protein>
<dbReference type="Proteomes" id="UP001046870">
    <property type="component" value="Chromosome 3"/>
</dbReference>
<gene>
    <name evidence="2" type="ORF">MATL_G00045840</name>
</gene>
<feature type="region of interest" description="Disordered" evidence="1">
    <location>
        <begin position="1"/>
        <end position="30"/>
    </location>
</feature>
<dbReference type="EMBL" id="JAFDVH010000003">
    <property type="protein sequence ID" value="KAG7484085.1"/>
    <property type="molecule type" value="Genomic_DNA"/>
</dbReference>
<feature type="region of interest" description="Disordered" evidence="1">
    <location>
        <begin position="43"/>
        <end position="72"/>
    </location>
</feature>
<accession>A0A9D3QF53</accession>